<evidence type="ECO:0000259" key="5">
    <source>
        <dbReference type="PROSITE" id="PS50821"/>
    </source>
</evidence>
<keyword evidence="3" id="KW-0255">Endonuclease</keyword>
<keyword evidence="4" id="KW-0378">Hydrolase</keyword>
<dbReference type="GO" id="GO:0005634">
    <property type="term" value="C:nucleus"/>
    <property type="evidence" value="ECO:0007669"/>
    <property type="project" value="TreeGrafter"/>
</dbReference>
<dbReference type="GO" id="GO:0000166">
    <property type="term" value="F:nucleotide binding"/>
    <property type="evidence" value="ECO:0007669"/>
    <property type="project" value="UniProtKB-KW"/>
</dbReference>
<keyword evidence="1" id="KW-0540">Nuclease</keyword>
<evidence type="ECO:0000256" key="2">
    <source>
        <dbReference type="ARBA" id="ARBA00022741"/>
    </source>
</evidence>
<dbReference type="PANTHER" id="PTHR14950:SF37">
    <property type="entry name" value="ENDORIBONUCLEASE DICER"/>
    <property type="match status" value="1"/>
</dbReference>
<dbReference type="GO" id="GO:0031054">
    <property type="term" value="P:pre-miRNA processing"/>
    <property type="evidence" value="ECO:0007669"/>
    <property type="project" value="TreeGrafter"/>
</dbReference>
<keyword evidence="2" id="KW-0547">Nucleotide-binding</keyword>
<dbReference type="STRING" id="166423.A0A0N0U530"/>
<keyword evidence="7" id="KW-1185">Reference proteome</keyword>
<evidence type="ECO:0000313" key="6">
    <source>
        <dbReference type="EMBL" id="KOX73108.1"/>
    </source>
</evidence>
<dbReference type="GO" id="GO:0030422">
    <property type="term" value="P:siRNA processing"/>
    <property type="evidence" value="ECO:0007669"/>
    <property type="project" value="TreeGrafter"/>
</dbReference>
<evidence type="ECO:0000256" key="1">
    <source>
        <dbReference type="ARBA" id="ARBA00022722"/>
    </source>
</evidence>
<evidence type="ECO:0000313" key="7">
    <source>
        <dbReference type="Proteomes" id="UP000053105"/>
    </source>
</evidence>
<dbReference type="InterPro" id="IPR036085">
    <property type="entry name" value="PAZ_dom_sf"/>
</dbReference>
<dbReference type="GO" id="GO:0004525">
    <property type="term" value="F:ribonuclease III activity"/>
    <property type="evidence" value="ECO:0007669"/>
    <property type="project" value="TreeGrafter"/>
</dbReference>
<dbReference type="Gene3D" id="2.170.260.10">
    <property type="entry name" value="paz domain"/>
    <property type="match status" value="1"/>
</dbReference>
<dbReference type="OrthoDB" id="416741at2759"/>
<accession>A0A0N0U530</accession>
<dbReference type="InterPro" id="IPR003100">
    <property type="entry name" value="PAZ_dom"/>
</dbReference>
<dbReference type="SMART" id="SM00949">
    <property type="entry name" value="PAZ"/>
    <property type="match status" value="1"/>
</dbReference>
<feature type="domain" description="PAZ" evidence="5">
    <location>
        <begin position="36"/>
        <end position="168"/>
    </location>
</feature>
<proteinExistence type="predicted"/>
<name>A0A0N0U530_9HYME</name>
<dbReference type="GO" id="GO:0006309">
    <property type="term" value="P:apoptotic DNA fragmentation"/>
    <property type="evidence" value="ECO:0007669"/>
    <property type="project" value="TreeGrafter"/>
</dbReference>
<dbReference type="PROSITE" id="PS50821">
    <property type="entry name" value="PAZ"/>
    <property type="match status" value="1"/>
</dbReference>
<dbReference type="EMBL" id="KQ435803">
    <property type="protein sequence ID" value="KOX73108.1"/>
    <property type="molecule type" value="Genomic_DNA"/>
</dbReference>
<dbReference type="AlphaFoldDB" id="A0A0N0U530"/>
<sequence>MKIDVQSRGLNYLFEFLLEGWTIFHTLIFDEIVPVIKLFMVFDNYNRDNCILIVPVDENWNINWEVIKRHRSIEHISPPVPFYFKTTDYELALIPTENFSSYAHYYKEKHGLIISDLKQPMLEVKSISKTIDYIILRHIHSESKNRRYVDSPKNLKEHLVPELCTKINFPALYWLKATTLPSILHRISQLLIAEDLRCLIAKETNLGLLSNNKWPPLVITEEEREDSFEPLLETSTMENDNLHPI</sequence>
<dbReference type="PANTHER" id="PTHR14950">
    <property type="entry name" value="DICER-RELATED"/>
    <property type="match status" value="1"/>
</dbReference>
<dbReference type="GO" id="GO:0005737">
    <property type="term" value="C:cytoplasm"/>
    <property type="evidence" value="ECO:0007669"/>
    <property type="project" value="TreeGrafter"/>
</dbReference>
<dbReference type="GO" id="GO:0004530">
    <property type="term" value="F:deoxyribonuclease I activity"/>
    <property type="evidence" value="ECO:0007669"/>
    <property type="project" value="TreeGrafter"/>
</dbReference>
<gene>
    <name evidence="6" type="ORF">WN51_14595</name>
</gene>
<dbReference type="Proteomes" id="UP000053105">
    <property type="component" value="Unassembled WGS sequence"/>
</dbReference>
<dbReference type="GO" id="GO:0003723">
    <property type="term" value="F:RNA binding"/>
    <property type="evidence" value="ECO:0007669"/>
    <property type="project" value="InterPro"/>
</dbReference>
<dbReference type="Pfam" id="PF02170">
    <property type="entry name" value="PAZ"/>
    <property type="match status" value="1"/>
</dbReference>
<evidence type="ECO:0000256" key="3">
    <source>
        <dbReference type="ARBA" id="ARBA00022759"/>
    </source>
</evidence>
<reference evidence="6 7" key="1">
    <citation type="submission" date="2015-07" db="EMBL/GenBank/DDBJ databases">
        <title>The genome of Melipona quadrifasciata.</title>
        <authorList>
            <person name="Pan H."/>
            <person name="Kapheim K."/>
        </authorList>
    </citation>
    <scope>NUCLEOTIDE SEQUENCE [LARGE SCALE GENOMIC DNA]</scope>
    <source>
        <strain evidence="6">0111107301</strain>
        <tissue evidence="6">Whole body</tissue>
    </source>
</reference>
<organism evidence="6 7">
    <name type="scientific">Melipona quadrifasciata</name>
    <dbReference type="NCBI Taxonomy" id="166423"/>
    <lineage>
        <taxon>Eukaryota</taxon>
        <taxon>Metazoa</taxon>
        <taxon>Ecdysozoa</taxon>
        <taxon>Arthropoda</taxon>
        <taxon>Hexapoda</taxon>
        <taxon>Insecta</taxon>
        <taxon>Pterygota</taxon>
        <taxon>Neoptera</taxon>
        <taxon>Endopterygota</taxon>
        <taxon>Hymenoptera</taxon>
        <taxon>Apocrita</taxon>
        <taxon>Aculeata</taxon>
        <taxon>Apoidea</taxon>
        <taxon>Anthophila</taxon>
        <taxon>Apidae</taxon>
        <taxon>Melipona</taxon>
    </lineage>
</organism>
<protein>
    <submittedName>
        <fullName evidence="6">Endoribonuclease Dcr-1</fullName>
    </submittedName>
</protein>
<evidence type="ECO:0000256" key="4">
    <source>
        <dbReference type="ARBA" id="ARBA00022801"/>
    </source>
</evidence>
<dbReference type="SUPFAM" id="SSF101690">
    <property type="entry name" value="PAZ domain"/>
    <property type="match status" value="1"/>
</dbReference>